<dbReference type="SUPFAM" id="SSF51730">
    <property type="entry name" value="FAD-linked oxidoreductase"/>
    <property type="match status" value="1"/>
</dbReference>
<sequence>MESGAEYFLSQPVFTERAVENLALAKKELGVRLLVGILPLASLKNALFLNNEVSGISIPPGLIDRLRDKDAQEVREISLEFCMDVVQRTKPFCDGYYIVTPLKKVDLAAGLVQRIRSQNP</sequence>
<dbReference type="GO" id="GO:0035999">
    <property type="term" value="P:tetrahydrofolate interconversion"/>
    <property type="evidence" value="ECO:0007669"/>
    <property type="project" value="UniProtKB-UniPathway"/>
</dbReference>
<evidence type="ECO:0000256" key="2">
    <source>
        <dbReference type="ARBA" id="ARBA00004777"/>
    </source>
</evidence>
<dbReference type="Pfam" id="PF02219">
    <property type="entry name" value="MTHFR"/>
    <property type="match status" value="1"/>
</dbReference>
<protein>
    <submittedName>
        <fullName evidence="6">Bifunctional homocysteine S-methyltransferase/5,10-methylenetetrahydrofolate reductase</fullName>
    </submittedName>
</protein>
<dbReference type="GO" id="GO:0008168">
    <property type="term" value="F:methyltransferase activity"/>
    <property type="evidence" value="ECO:0007669"/>
    <property type="project" value="UniProtKB-KW"/>
</dbReference>
<gene>
    <name evidence="6" type="primary">yitJ_7</name>
    <name evidence="6" type="ORF">SDC9_172517</name>
</gene>
<proteinExistence type="predicted"/>
<evidence type="ECO:0000256" key="1">
    <source>
        <dbReference type="ARBA" id="ARBA00001974"/>
    </source>
</evidence>
<dbReference type="AlphaFoldDB" id="A0A645GG53"/>
<comment type="pathway">
    <text evidence="2">One-carbon metabolism; tetrahydrofolate interconversion.</text>
</comment>
<keyword evidence="4" id="KW-0274">FAD</keyword>
<keyword evidence="6" id="KW-0808">Transferase</keyword>
<keyword evidence="3" id="KW-0285">Flavoprotein</keyword>
<dbReference type="EMBL" id="VSSQ01074169">
    <property type="protein sequence ID" value="MPN25110.1"/>
    <property type="molecule type" value="Genomic_DNA"/>
</dbReference>
<evidence type="ECO:0000256" key="5">
    <source>
        <dbReference type="ARBA" id="ARBA00023002"/>
    </source>
</evidence>
<keyword evidence="5" id="KW-0560">Oxidoreductase</keyword>
<name>A0A645GG53_9ZZZZ</name>
<comment type="caution">
    <text evidence="6">The sequence shown here is derived from an EMBL/GenBank/DDBJ whole genome shotgun (WGS) entry which is preliminary data.</text>
</comment>
<dbReference type="GO" id="GO:0006555">
    <property type="term" value="P:methionine metabolic process"/>
    <property type="evidence" value="ECO:0007669"/>
    <property type="project" value="InterPro"/>
</dbReference>
<accession>A0A645GG53</accession>
<comment type="cofactor">
    <cofactor evidence="1">
        <name>FAD</name>
        <dbReference type="ChEBI" id="CHEBI:57692"/>
    </cofactor>
</comment>
<evidence type="ECO:0000313" key="6">
    <source>
        <dbReference type="EMBL" id="MPN25110.1"/>
    </source>
</evidence>
<dbReference type="GO" id="GO:0004489">
    <property type="term" value="F:methylenetetrahydrofolate reductase [NAD(P)H] activity"/>
    <property type="evidence" value="ECO:0007669"/>
    <property type="project" value="InterPro"/>
</dbReference>
<evidence type="ECO:0000256" key="4">
    <source>
        <dbReference type="ARBA" id="ARBA00022827"/>
    </source>
</evidence>
<organism evidence="6">
    <name type="scientific">bioreactor metagenome</name>
    <dbReference type="NCBI Taxonomy" id="1076179"/>
    <lineage>
        <taxon>unclassified sequences</taxon>
        <taxon>metagenomes</taxon>
        <taxon>ecological metagenomes</taxon>
    </lineage>
</organism>
<reference evidence="6" key="1">
    <citation type="submission" date="2019-08" db="EMBL/GenBank/DDBJ databases">
        <authorList>
            <person name="Kucharzyk K."/>
            <person name="Murdoch R.W."/>
            <person name="Higgins S."/>
            <person name="Loffler F."/>
        </authorList>
    </citation>
    <scope>NUCLEOTIDE SEQUENCE</scope>
</reference>
<dbReference type="InterPro" id="IPR003171">
    <property type="entry name" value="Mehydrof_redctse-like"/>
</dbReference>
<dbReference type="UniPathway" id="UPA00193"/>
<dbReference type="GO" id="GO:0032259">
    <property type="term" value="P:methylation"/>
    <property type="evidence" value="ECO:0007669"/>
    <property type="project" value="UniProtKB-KW"/>
</dbReference>
<evidence type="ECO:0000256" key="3">
    <source>
        <dbReference type="ARBA" id="ARBA00022630"/>
    </source>
</evidence>
<dbReference type="Gene3D" id="3.20.20.220">
    <property type="match status" value="1"/>
</dbReference>
<keyword evidence="6" id="KW-0489">Methyltransferase</keyword>
<dbReference type="InterPro" id="IPR029041">
    <property type="entry name" value="FAD-linked_oxidoreductase-like"/>
</dbReference>